<keyword evidence="2" id="KW-1185">Reference proteome</keyword>
<evidence type="ECO:0000313" key="2">
    <source>
        <dbReference type="Proteomes" id="UP000775213"/>
    </source>
</evidence>
<dbReference type="Proteomes" id="UP000775213">
    <property type="component" value="Unassembled WGS sequence"/>
</dbReference>
<gene>
    <name evidence="1" type="ORF">IEQ34_005191</name>
</gene>
<accession>A0AAV7HAS5</accession>
<protein>
    <submittedName>
        <fullName evidence="1">Uncharacterized protein</fullName>
    </submittedName>
</protein>
<evidence type="ECO:0000313" key="1">
    <source>
        <dbReference type="EMBL" id="KAH0465088.1"/>
    </source>
</evidence>
<name>A0AAV7HAS5_DENCH</name>
<dbReference type="AlphaFoldDB" id="A0AAV7HAS5"/>
<dbReference type="EMBL" id="JAGFBR010000006">
    <property type="protein sequence ID" value="KAH0465088.1"/>
    <property type="molecule type" value="Genomic_DNA"/>
</dbReference>
<reference evidence="1 2" key="1">
    <citation type="journal article" date="2021" name="Hortic Res">
        <title>Chromosome-scale assembly of the Dendrobium chrysotoxum genome enhances the understanding of orchid evolution.</title>
        <authorList>
            <person name="Zhang Y."/>
            <person name="Zhang G.Q."/>
            <person name="Zhang D."/>
            <person name="Liu X.D."/>
            <person name="Xu X.Y."/>
            <person name="Sun W.H."/>
            <person name="Yu X."/>
            <person name="Zhu X."/>
            <person name="Wang Z.W."/>
            <person name="Zhao X."/>
            <person name="Zhong W.Y."/>
            <person name="Chen H."/>
            <person name="Yin W.L."/>
            <person name="Huang T."/>
            <person name="Niu S.C."/>
            <person name="Liu Z.J."/>
        </authorList>
    </citation>
    <scope>NUCLEOTIDE SEQUENCE [LARGE SCALE GENOMIC DNA]</scope>
    <source>
        <strain evidence="1">Lindl</strain>
    </source>
</reference>
<proteinExistence type="predicted"/>
<sequence>MRLLKVPDIEHLLYELLFKVGLSFHAWRLDAWMLKLTFKVPEPPISALMVAPKCQLSRCTELEAELMGALNEWNSKFIKVKYLQGEYKRKYDHKTREAKNQQIDHLQVDLERAHAMITQFHEDQRASVEKVVMLEAKNKRSQTLISEKETALTGFESSRVIEDFMKSIAFKIIIQDHIQEAHDHIYEVECIDEGFIWGFLKGVRLVQRKTRVEVEGLTPSQASDDSPLDSDGDEIESELQKAFALEVDEEIVLDLFEADVSLGEEEKTRHGDVLLEHLRPVVNLEGEESHQGVLVQVAGSLIGVEGSLYENPQFLDAIFQGWSWSPFSNRVSATRVKRGR</sequence>
<comment type="caution">
    <text evidence="1">The sequence shown here is derived from an EMBL/GenBank/DDBJ whole genome shotgun (WGS) entry which is preliminary data.</text>
</comment>
<organism evidence="1 2">
    <name type="scientific">Dendrobium chrysotoxum</name>
    <name type="common">Orchid</name>
    <dbReference type="NCBI Taxonomy" id="161865"/>
    <lineage>
        <taxon>Eukaryota</taxon>
        <taxon>Viridiplantae</taxon>
        <taxon>Streptophyta</taxon>
        <taxon>Embryophyta</taxon>
        <taxon>Tracheophyta</taxon>
        <taxon>Spermatophyta</taxon>
        <taxon>Magnoliopsida</taxon>
        <taxon>Liliopsida</taxon>
        <taxon>Asparagales</taxon>
        <taxon>Orchidaceae</taxon>
        <taxon>Epidendroideae</taxon>
        <taxon>Malaxideae</taxon>
        <taxon>Dendrobiinae</taxon>
        <taxon>Dendrobium</taxon>
    </lineage>
</organism>